<keyword evidence="3" id="KW-1185">Reference proteome</keyword>
<dbReference type="PANTHER" id="PTHR37258:SF1">
    <property type="entry name" value="FANTOM PROTEIN"/>
    <property type="match status" value="1"/>
</dbReference>
<evidence type="ECO:0000313" key="2">
    <source>
        <dbReference type="EMBL" id="CAA0827946.1"/>
    </source>
</evidence>
<evidence type="ECO:0000256" key="1">
    <source>
        <dbReference type="SAM" id="MobiDB-lite"/>
    </source>
</evidence>
<dbReference type="Proteomes" id="UP001153555">
    <property type="component" value="Unassembled WGS sequence"/>
</dbReference>
<feature type="region of interest" description="Disordered" evidence="1">
    <location>
        <begin position="265"/>
        <end position="289"/>
    </location>
</feature>
<protein>
    <submittedName>
        <fullName evidence="2">Uncharacterized protein</fullName>
    </submittedName>
</protein>
<dbReference type="OrthoDB" id="684590at2759"/>
<name>A0A9N7REI2_STRHE</name>
<feature type="compositionally biased region" description="Polar residues" evidence="1">
    <location>
        <begin position="266"/>
        <end position="275"/>
    </location>
</feature>
<gene>
    <name evidence="2" type="ORF">SHERM_23641</name>
</gene>
<feature type="region of interest" description="Disordered" evidence="1">
    <location>
        <begin position="20"/>
        <end position="57"/>
    </location>
</feature>
<reference evidence="2" key="1">
    <citation type="submission" date="2019-12" db="EMBL/GenBank/DDBJ databases">
        <authorList>
            <person name="Scholes J."/>
        </authorList>
    </citation>
    <scope>NUCLEOTIDE SEQUENCE</scope>
</reference>
<proteinExistence type="predicted"/>
<sequence length="289" mass="32684">MFRSVSTGKSSSNWLDRLRTAKGFNDDGPAELENFPQNPNSVDPKPNSAKIRDPTQNEDTQLINIMSNVLNELFNFGDNRSISTQFKKSARKQKNPRICDVGREKENAATEKVTLQRSRDGEGVKELVNYENGGRDVDLVGFTRMEVTVIDTSYESWKFDKFLYRKRNVWKVRDKKVNGESVWIKRKWKASGCRLEEEQRVGKKTKVDKNQGNEEGLEFPSIKMNVPEACKTSPKDGTIKTKQLDSKLNDGSSSVIVIKSIHTSKKNGPSISKSCLKSKQKRTMLIGGS</sequence>
<comment type="caution">
    <text evidence="2">The sequence shown here is derived from an EMBL/GenBank/DDBJ whole genome shotgun (WGS) entry which is preliminary data.</text>
</comment>
<dbReference type="EMBL" id="CACSLK010027752">
    <property type="protein sequence ID" value="CAA0827946.1"/>
    <property type="molecule type" value="Genomic_DNA"/>
</dbReference>
<dbReference type="AlphaFoldDB" id="A0A9N7REI2"/>
<accession>A0A9N7REI2</accession>
<evidence type="ECO:0000313" key="3">
    <source>
        <dbReference type="Proteomes" id="UP001153555"/>
    </source>
</evidence>
<dbReference type="PANTHER" id="PTHR37258">
    <property type="entry name" value="FANTOM PROTEIN"/>
    <property type="match status" value="1"/>
</dbReference>
<organism evidence="2 3">
    <name type="scientific">Striga hermonthica</name>
    <name type="common">Purple witchweed</name>
    <name type="synonym">Buchnera hermonthica</name>
    <dbReference type="NCBI Taxonomy" id="68872"/>
    <lineage>
        <taxon>Eukaryota</taxon>
        <taxon>Viridiplantae</taxon>
        <taxon>Streptophyta</taxon>
        <taxon>Embryophyta</taxon>
        <taxon>Tracheophyta</taxon>
        <taxon>Spermatophyta</taxon>
        <taxon>Magnoliopsida</taxon>
        <taxon>eudicotyledons</taxon>
        <taxon>Gunneridae</taxon>
        <taxon>Pentapetalae</taxon>
        <taxon>asterids</taxon>
        <taxon>lamiids</taxon>
        <taxon>Lamiales</taxon>
        <taxon>Orobanchaceae</taxon>
        <taxon>Buchnereae</taxon>
        <taxon>Striga</taxon>
    </lineage>
</organism>